<evidence type="ECO:0000259" key="4">
    <source>
        <dbReference type="PROSITE" id="PS51832"/>
    </source>
</evidence>
<dbReference type="SUPFAM" id="SSF109604">
    <property type="entry name" value="HD-domain/PDEase-like"/>
    <property type="match status" value="1"/>
</dbReference>
<keyword evidence="6" id="KW-1185">Reference proteome</keyword>
<dbReference type="InterPro" id="IPR021800">
    <property type="entry name" value="DUF3369"/>
</dbReference>
<dbReference type="AlphaFoldDB" id="A0A1H6LJ84"/>
<dbReference type="STRING" id="173990.SAMN05660691_01756"/>
<dbReference type="Pfam" id="PF11849">
    <property type="entry name" value="DUF3369"/>
    <property type="match status" value="1"/>
</dbReference>
<reference evidence="6" key="1">
    <citation type="submission" date="2016-10" db="EMBL/GenBank/DDBJ databases">
        <authorList>
            <person name="Varghese N."/>
            <person name="Submissions S."/>
        </authorList>
    </citation>
    <scope>NUCLEOTIDE SEQUENCE [LARGE SCALE GENOMIC DNA]</scope>
    <source>
        <strain evidence="6">DSM 17616</strain>
    </source>
</reference>
<name>A0A1H6LJ84_9GAMM</name>
<evidence type="ECO:0000256" key="1">
    <source>
        <dbReference type="PROSITE-ProRule" id="PRU00169"/>
    </source>
</evidence>
<dbReference type="PANTHER" id="PTHR45228">
    <property type="entry name" value="CYCLIC DI-GMP PHOSPHODIESTERASE TM_0186-RELATED"/>
    <property type="match status" value="1"/>
</dbReference>
<organism evidence="5 6">
    <name type="scientific">Rheinheimera pacifica</name>
    <dbReference type="NCBI Taxonomy" id="173990"/>
    <lineage>
        <taxon>Bacteria</taxon>
        <taxon>Pseudomonadati</taxon>
        <taxon>Pseudomonadota</taxon>
        <taxon>Gammaproteobacteria</taxon>
        <taxon>Chromatiales</taxon>
        <taxon>Chromatiaceae</taxon>
        <taxon>Rheinheimera</taxon>
    </lineage>
</organism>
<dbReference type="OrthoDB" id="9802066at2"/>
<dbReference type="InterPro" id="IPR037522">
    <property type="entry name" value="HD_GYP_dom"/>
</dbReference>
<dbReference type="Gene3D" id="1.10.3210.10">
    <property type="entry name" value="Hypothetical protein af1432"/>
    <property type="match status" value="1"/>
</dbReference>
<feature type="modified residue" description="4-aspartylphosphate" evidence="1">
    <location>
        <position position="83"/>
    </location>
</feature>
<evidence type="ECO:0000313" key="6">
    <source>
        <dbReference type="Proteomes" id="UP000199371"/>
    </source>
</evidence>
<sequence length="508" mass="57442">MSNDEFLFQHENASPDEEPDINTSPPWQVLIVDDDASIHQITTLVLNNFEFEQRPLRLLHAYSAREALSIISQQPDIALAIIDVVMETQHAGLELVKTIRQQLQNRSIRLILRTGQPGEAPEEHVIRDYDINDYKNKTEVTAIKLKTMLYAGLRSYRDLCIIEHHKTGLEKIIGCTTSFLQCSSLKEFASLILGQVAYLLGLEREQIYCCAAIHNAAQQGPKLDIIASSNPASGDKLPDDVASKIRQVQQNKQSYYAEDCFIGYFTTHKGNENFLFVSKGSKLEQSDHHLLSYFSHSIAIAYENIQLRELMRESQRELSYILGEAVEKRSKETGSHVKRVANYSYLLAVKCGLSEYEAEKIKLASPLHDLGKIAIPDHILNKPAKHDGNEWAIMLQHAELGYQILQHSTNEILQMGAIIAYQHHEKWNGKGYPQGLSGHNIHIAGRITALADVFDALGSDRCYKKAWPLPEIIELIRQERGQHFDPVLADILLNNLDAFLAIRDAYPD</sequence>
<dbReference type="PROSITE" id="PS50110">
    <property type="entry name" value="RESPONSE_REGULATORY"/>
    <property type="match status" value="1"/>
</dbReference>
<dbReference type="InterPro" id="IPR001789">
    <property type="entry name" value="Sig_transdc_resp-reg_receiver"/>
</dbReference>
<dbReference type="GO" id="GO:0000160">
    <property type="term" value="P:phosphorelay signal transduction system"/>
    <property type="evidence" value="ECO:0007669"/>
    <property type="project" value="InterPro"/>
</dbReference>
<protein>
    <submittedName>
        <fullName evidence="5">Response regulator containing a CheY-like receiver domain and an HD-GYP domain</fullName>
    </submittedName>
</protein>
<feature type="region of interest" description="Disordered" evidence="2">
    <location>
        <begin position="1"/>
        <end position="22"/>
    </location>
</feature>
<dbReference type="PANTHER" id="PTHR45228:SF9">
    <property type="entry name" value="3'3'-CGAMP-SPECIFIC PHOSPHODIESTERASE 2"/>
    <property type="match status" value="1"/>
</dbReference>
<proteinExistence type="predicted"/>
<dbReference type="InterPro" id="IPR003607">
    <property type="entry name" value="HD/PDEase_dom"/>
</dbReference>
<dbReference type="SMART" id="SM00471">
    <property type="entry name" value="HDc"/>
    <property type="match status" value="1"/>
</dbReference>
<dbReference type="RefSeq" id="WP_092792389.1">
    <property type="nucleotide sequence ID" value="NZ_FNXF01000005.1"/>
</dbReference>
<gene>
    <name evidence="5" type="ORF">SAMN05660691_01756</name>
</gene>
<dbReference type="Gene3D" id="3.40.50.2300">
    <property type="match status" value="1"/>
</dbReference>
<dbReference type="Pfam" id="PF13487">
    <property type="entry name" value="HD_5"/>
    <property type="match status" value="1"/>
</dbReference>
<dbReference type="GO" id="GO:0008081">
    <property type="term" value="F:phosphoric diester hydrolase activity"/>
    <property type="evidence" value="ECO:0007669"/>
    <property type="project" value="UniProtKB-ARBA"/>
</dbReference>
<dbReference type="CDD" id="cd00077">
    <property type="entry name" value="HDc"/>
    <property type="match status" value="1"/>
</dbReference>
<dbReference type="EMBL" id="FNXF01000005">
    <property type="protein sequence ID" value="SEH84656.1"/>
    <property type="molecule type" value="Genomic_DNA"/>
</dbReference>
<feature type="domain" description="HD-GYP" evidence="4">
    <location>
        <begin position="311"/>
        <end position="508"/>
    </location>
</feature>
<dbReference type="PROSITE" id="PS51832">
    <property type="entry name" value="HD_GYP"/>
    <property type="match status" value="1"/>
</dbReference>
<dbReference type="Proteomes" id="UP000199371">
    <property type="component" value="Unassembled WGS sequence"/>
</dbReference>
<dbReference type="InterPro" id="IPR052020">
    <property type="entry name" value="Cyclic_di-GMP/3'3'-cGAMP_PDE"/>
</dbReference>
<evidence type="ECO:0000259" key="3">
    <source>
        <dbReference type="PROSITE" id="PS50110"/>
    </source>
</evidence>
<feature type="domain" description="Response regulatory" evidence="3">
    <location>
        <begin position="28"/>
        <end position="152"/>
    </location>
</feature>
<dbReference type="InterPro" id="IPR011006">
    <property type="entry name" value="CheY-like_superfamily"/>
</dbReference>
<accession>A0A1H6LJ84</accession>
<evidence type="ECO:0000256" key="2">
    <source>
        <dbReference type="SAM" id="MobiDB-lite"/>
    </source>
</evidence>
<dbReference type="SUPFAM" id="SSF52172">
    <property type="entry name" value="CheY-like"/>
    <property type="match status" value="1"/>
</dbReference>
<keyword evidence="1" id="KW-0597">Phosphoprotein</keyword>
<evidence type="ECO:0000313" key="5">
    <source>
        <dbReference type="EMBL" id="SEH84656.1"/>
    </source>
</evidence>